<evidence type="ECO:0000256" key="13">
    <source>
        <dbReference type="ARBA" id="ARBA00081141"/>
    </source>
</evidence>
<name>A0A6I6JSC1_9BACT</name>
<dbReference type="InterPro" id="IPR005839">
    <property type="entry name" value="Methylthiotransferase"/>
</dbReference>
<evidence type="ECO:0000256" key="7">
    <source>
        <dbReference type="ARBA" id="ARBA00022723"/>
    </source>
</evidence>
<keyword evidence="7" id="KW-0479">Metal-binding</keyword>
<dbReference type="SFLD" id="SFLDG01061">
    <property type="entry name" value="methylthiotransferase"/>
    <property type="match status" value="1"/>
</dbReference>
<dbReference type="SUPFAM" id="SSF102114">
    <property type="entry name" value="Radical SAM enzymes"/>
    <property type="match status" value="1"/>
</dbReference>
<dbReference type="FunFam" id="3.80.30.20:FF:000001">
    <property type="entry name" value="tRNA-2-methylthio-N(6)-dimethylallyladenosine synthase 2"/>
    <property type="match status" value="1"/>
</dbReference>
<dbReference type="PANTHER" id="PTHR43020">
    <property type="entry name" value="CDK5 REGULATORY SUBUNIT-ASSOCIATED PROTEIN 1"/>
    <property type="match status" value="1"/>
</dbReference>
<dbReference type="Pfam" id="PF04055">
    <property type="entry name" value="Radical_SAM"/>
    <property type="match status" value="1"/>
</dbReference>
<keyword evidence="6" id="KW-0949">S-adenosyl-L-methionine</keyword>
<dbReference type="EC" id="2.8.4.3" evidence="10"/>
<evidence type="ECO:0000259" key="15">
    <source>
        <dbReference type="PROSITE" id="PS51449"/>
    </source>
</evidence>
<dbReference type="NCBIfam" id="TIGR01574">
    <property type="entry name" value="miaB-methiolase"/>
    <property type="match status" value="1"/>
</dbReference>
<organism evidence="17 18">
    <name type="scientific">Maribellus comscasis</name>
    <dbReference type="NCBI Taxonomy" id="2681766"/>
    <lineage>
        <taxon>Bacteria</taxon>
        <taxon>Pseudomonadati</taxon>
        <taxon>Bacteroidota</taxon>
        <taxon>Bacteroidia</taxon>
        <taxon>Marinilabiliales</taxon>
        <taxon>Prolixibacteraceae</taxon>
        <taxon>Maribellus</taxon>
    </lineage>
</organism>
<dbReference type="GO" id="GO:0035597">
    <property type="term" value="F:tRNA-2-methylthio-N(6)-dimethylallyladenosine(37) synthase activity"/>
    <property type="evidence" value="ECO:0007669"/>
    <property type="project" value="UniProtKB-EC"/>
</dbReference>
<dbReference type="SFLD" id="SFLDG01082">
    <property type="entry name" value="B12-binding_domain_containing"/>
    <property type="match status" value="1"/>
</dbReference>
<evidence type="ECO:0000259" key="14">
    <source>
        <dbReference type="PROSITE" id="PS50926"/>
    </source>
</evidence>
<proteinExistence type="predicted"/>
<dbReference type="FunFam" id="3.40.50.12160:FF:000003">
    <property type="entry name" value="CDK5 regulatory subunit-associated protein 1"/>
    <property type="match status" value="1"/>
</dbReference>
<keyword evidence="5 17" id="KW-0808">Transferase</keyword>
<dbReference type="Pfam" id="PF01938">
    <property type="entry name" value="TRAM"/>
    <property type="match status" value="1"/>
</dbReference>
<dbReference type="PANTHER" id="PTHR43020:SF2">
    <property type="entry name" value="MITOCHONDRIAL TRNA METHYLTHIOTRANSFERASE CDK5RAP1"/>
    <property type="match status" value="1"/>
</dbReference>
<dbReference type="CDD" id="cd01335">
    <property type="entry name" value="Radical_SAM"/>
    <property type="match status" value="1"/>
</dbReference>
<dbReference type="NCBIfam" id="TIGR00089">
    <property type="entry name" value="MiaB/RimO family radical SAM methylthiotransferase"/>
    <property type="match status" value="1"/>
</dbReference>
<dbReference type="InterPro" id="IPR058240">
    <property type="entry name" value="rSAM_sf"/>
</dbReference>
<evidence type="ECO:0000256" key="6">
    <source>
        <dbReference type="ARBA" id="ARBA00022691"/>
    </source>
</evidence>
<evidence type="ECO:0000256" key="1">
    <source>
        <dbReference type="ARBA" id="ARBA00001966"/>
    </source>
</evidence>
<dbReference type="InterPro" id="IPR002792">
    <property type="entry name" value="TRAM_dom"/>
</dbReference>
<dbReference type="PROSITE" id="PS51449">
    <property type="entry name" value="MTTASE_N"/>
    <property type="match status" value="1"/>
</dbReference>
<comment type="cofactor">
    <cofactor evidence="1">
        <name>[4Fe-4S] cluster</name>
        <dbReference type="ChEBI" id="CHEBI:49883"/>
    </cofactor>
</comment>
<keyword evidence="3" id="KW-0004">4Fe-4S</keyword>
<keyword evidence="18" id="KW-1185">Reference proteome</keyword>
<evidence type="ECO:0000256" key="4">
    <source>
        <dbReference type="ARBA" id="ARBA00022490"/>
    </source>
</evidence>
<dbReference type="Proteomes" id="UP000428260">
    <property type="component" value="Chromosome"/>
</dbReference>
<evidence type="ECO:0000256" key="11">
    <source>
        <dbReference type="ARBA" id="ARBA00068570"/>
    </source>
</evidence>
<dbReference type="GO" id="GO:0005829">
    <property type="term" value="C:cytosol"/>
    <property type="evidence" value="ECO:0007669"/>
    <property type="project" value="TreeGrafter"/>
</dbReference>
<protein>
    <recommendedName>
        <fullName evidence="11">tRNA-2-methylthio-N(6)-dimethylallyladenosine synthase</fullName>
        <ecNumber evidence="10">2.8.4.3</ecNumber>
    </recommendedName>
    <alternativeName>
        <fullName evidence="13">(Dimethylallyl)adenosine tRNA methylthiotransferase MiaB</fullName>
    </alternativeName>
    <alternativeName>
        <fullName evidence="12">tRNA-i(6)A37 methylthiotransferase</fullName>
    </alternativeName>
</protein>
<evidence type="ECO:0000259" key="16">
    <source>
        <dbReference type="PROSITE" id="PS51918"/>
    </source>
</evidence>
<evidence type="ECO:0000256" key="3">
    <source>
        <dbReference type="ARBA" id="ARBA00022485"/>
    </source>
</evidence>
<keyword evidence="9" id="KW-0411">Iron-sulfur</keyword>
<sequence>MKYHVITLGCQMNLSDSERVISVLDKAGYEWTDNEEEAGVIGILACSVRQKAIDKVYSRIHKWNKWKNHKNLITFISGCILPNDHEKFLKLFDITFQMKDLPKLPEMISRYGVTTPAQLKAGIDPHNENIERFWNVKPSYQSNYEAFIPIQNGCDKFCSFCAVPYTRGREVSRPSKDILAELALLVAQGFKSITLLGQNVNSYGLDKKGEEITFPELLRQIGEMGKRLKKEFWVYFTSPHPRDMTDEVIEVIAQYPVLAKQIHLPMQSGDDKVLIRMNRKHNMGKYRDIVHSIRRLIPKATLFTDIIVGFTGETEEQFENTRRAMEEFKFNMSYTAMYSPRPGATSHRWDDDVLQDEKKRRLHVLTEELRKHNVSYNKSLVGKTLRVLVRGADRKEGYLSSLTEGKLIVRFASDREDLIGQFADIKIVSASDFSLEGELINIEETVSL</sequence>
<keyword evidence="8" id="KW-0408">Iron</keyword>
<dbReference type="InterPro" id="IPR006638">
    <property type="entry name" value="Elp3/MiaA/NifB-like_rSAM"/>
</dbReference>
<dbReference type="Gene3D" id="3.80.30.20">
    <property type="entry name" value="tm_1862 like domain"/>
    <property type="match status" value="1"/>
</dbReference>
<feature type="domain" description="Radical SAM core" evidence="16">
    <location>
        <begin position="140"/>
        <end position="377"/>
    </location>
</feature>
<dbReference type="InterPro" id="IPR013848">
    <property type="entry name" value="Methylthiotransferase_N"/>
</dbReference>
<dbReference type="SFLD" id="SFLDS00029">
    <property type="entry name" value="Radical_SAM"/>
    <property type="match status" value="1"/>
</dbReference>
<reference evidence="17 18" key="1">
    <citation type="submission" date="2019-11" db="EMBL/GenBank/DDBJ databases">
        <authorList>
            <person name="Zheng R.K."/>
            <person name="Sun C.M."/>
        </authorList>
    </citation>
    <scope>NUCLEOTIDE SEQUENCE [LARGE SCALE GENOMIC DNA]</scope>
    <source>
        <strain evidence="17 18">WC007</strain>
    </source>
</reference>
<gene>
    <name evidence="17" type="primary">miaB</name>
    <name evidence="17" type="ORF">GM418_20460</name>
</gene>
<evidence type="ECO:0000313" key="17">
    <source>
        <dbReference type="EMBL" id="QGY45955.1"/>
    </source>
</evidence>
<feature type="domain" description="MTTase N-terminal" evidence="15">
    <location>
        <begin position="1"/>
        <end position="113"/>
    </location>
</feature>
<evidence type="ECO:0000256" key="10">
    <source>
        <dbReference type="ARBA" id="ARBA00033765"/>
    </source>
</evidence>
<evidence type="ECO:0000256" key="5">
    <source>
        <dbReference type="ARBA" id="ARBA00022679"/>
    </source>
</evidence>
<dbReference type="GO" id="GO:0046872">
    <property type="term" value="F:metal ion binding"/>
    <property type="evidence" value="ECO:0007669"/>
    <property type="project" value="UniProtKB-KW"/>
</dbReference>
<evidence type="ECO:0000313" key="18">
    <source>
        <dbReference type="Proteomes" id="UP000428260"/>
    </source>
</evidence>
<evidence type="ECO:0000256" key="9">
    <source>
        <dbReference type="ARBA" id="ARBA00023014"/>
    </source>
</evidence>
<dbReference type="EMBL" id="CP046401">
    <property type="protein sequence ID" value="QGY45955.1"/>
    <property type="molecule type" value="Genomic_DNA"/>
</dbReference>
<accession>A0A6I6JSC1</accession>
<dbReference type="AlphaFoldDB" id="A0A6I6JSC1"/>
<dbReference type="RefSeq" id="WP_158869094.1">
    <property type="nucleotide sequence ID" value="NZ_CP046401.1"/>
</dbReference>
<dbReference type="Gene3D" id="3.40.50.12160">
    <property type="entry name" value="Methylthiotransferase, N-terminal domain"/>
    <property type="match status" value="1"/>
</dbReference>
<evidence type="ECO:0000256" key="12">
    <source>
        <dbReference type="ARBA" id="ARBA00080698"/>
    </source>
</evidence>
<dbReference type="Pfam" id="PF00919">
    <property type="entry name" value="UPF0004"/>
    <property type="match status" value="1"/>
</dbReference>
<dbReference type="KEGG" id="mcos:GM418_20460"/>
<feature type="domain" description="TRAM" evidence="14">
    <location>
        <begin position="378"/>
        <end position="441"/>
    </location>
</feature>
<dbReference type="PROSITE" id="PS01278">
    <property type="entry name" value="MTTASE_RADICAL"/>
    <property type="match status" value="1"/>
</dbReference>
<dbReference type="InterPro" id="IPR007197">
    <property type="entry name" value="rSAM"/>
</dbReference>
<dbReference type="GO" id="GO:0051539">
    <property type="term" value="F:4 iron, 4 sulfur cluster binding"/>
    <property type="evidence" value="ECO:0007669"/>
    <property type="project" value="UniProtKB-KW"/>
</dbReference>
<dbReference type="InterPro" id="IPR038135">
    <property type="entry name" value="Methylthiotransferase_N_sf"/>
</dbReference>
<dbReference type="InterPro" id="IPR023404">
    <property type="entry name" value="rSAM_horseshoe"/>
</dbReference>
<dbReference type="SMART" id="SM00729">
    <property type="entry name" value="Elp3"/>
    <property type="match status" value="1"/>
</dbReference>
<dbReference type="InterPro" id="IPR020612">
    <property type="entry name" value="Methylthiotransferase_CS"/>
</dbReference>
<dbReference type="PROSITE" id="PS50926">
    <property type="entry name" value="TRAM"/>
    <property type="match status" value="1"/>
</dbReference>
<evidence type="ECO:0000256" key="2">
    <source>
        <dbReference type="ARBA" id="ARBA00003234"/>
    </source>
</evidence>
<evidence type="ECO:0000256" key="8">
    <source>
        <dbReference type="ARBA" id="ARBA00023004"/>
    </source>
</evidence>
<keyword evidence="4" id="KW-0963">Cytoplasm</keyword>
<dbReference type="PROSITE" id="PS51918">
    <property type="entry name" value="RADICAL_SAM"/>
    <property type="match status" value="1"/>
</dbReference>
<comment type="function">
    <text evidence="2">Catalyzes the methylthiolation of N6-(dimethylallyl)adenosine (i(6)A), leading to the formation of 2-methylthio-N6-(dimethylallyl)adenosine (ms(2)i(6)A) at position 37 in tRNAs that read codons beginning with uridine.</text>
</comment>